<proteinExistence type="inferred from homology"/>
<name>A0ABW2K8U2_9BACI</name>
<comment type="similarity">
    <text evidence="5">Belongs to the arginase family.</text>
</comment>
<dbReference type="Proteomes" id="UP001596494">
    <property type="component" value="Unassembled WGS sequence"/>
</dbReference>
<accession>A0ABW2K8U2</accession>
<dbReference type="InterPro" id="IPR006035">
    <property type="entry name" value="Ureohydrolase"/>
</dbReference>
<gene>
    <name evidence="6" type="ORF">ACFQMN_17240</name>
</gene>
<evidence type="ECO:0000256" key="1">
    <source>
        <dbReference type="ARBA" id="ARBA00022723"/>
    </source>
</evidence>
<dbReference type="InterPro" id="IPR023696">
    <property type="entry name" value="Ureohydrolase_dom_sf"/>
</dbReference>
<dbReference type="PIRSF" id="PIRSF036979">
    <property type="entry name" value="Arginase"/>
    <property type="match status" value="1"/>
</dbReference>
<comment type="caution">
    <text evidence="6">The sequence shown here is derived from an EMBL/GenBank/DDBJ whole genome shotgun (WGS) entry which is preliminary data.</text>
</comment>
<keyword evidence="2" id="KW-0378">Hydrolase</keyword>
<evidence type="ECO:0000313" key="7">
    <source>
        <dbReference type="Proteomes" id="UP001596494"/>
    </source>
</evidence>
<keyword evidence="4" id="KW-0464">Manganese</keyword>
<dbReference type="PROSITE" id="PS51409">
    <property type="entry name" value="ARGINASE_2"/>
    <property type="match status" value="1"/>
</dbReference>
<dbReference type="RefSeq" id="WP_289214985.1">
    <property type="nucleotide sequence ID" value="NZ_JAPVRC010000002.1"/>
</dbReference>
<evidence type="ECO:0000256" key="4">
    <source>
        <dbReference type="ARBA" id="ARBA00023211"/>
    </source>
</evidence>
<keyword evidence="7" id="KW-1185">Reference proteome</keyword>
<evidence type="ECO:0000313" key="6">
    <source>
        <dbReference type="EMBL" id="MFC7322611.1"/>
    </source>
</evidence>
<dbReference type="PANTHER" id="PTHR11358">
    <property type="entry name" value="ARGINASE/AGMATINASE"/>
    <property type="match status" value="1"/>
</dbReference>
<keyword evidence="3" id="KW-0369">Histidine metabolism</keyword>
<dbReference type="PRINTS" id="PR00116">
    <property type="entry name" value="ARGINASE"/>
</dbReference>
<evidence type="ECO:0000256" key="3">
    <source>
        <dbReference type="ARBA" id="ARBA00022808"/>
    </source>
</evidence>
<keyword evidence="1" id="KW-0479">Metal-binding</keyword>
<dbReference type="Gene3D" id="3.40.800.10">
    <property type="entry name" value="Ureohydrolase domain"/>
    <property type="match status" value="1"/>
</dbReference>
<organism evidence="6 7">
    <name type="scientific">Halobacillus campisalis</name>
    <dbReference type="NCBI Taxonomy" id="435909"/>
    <lineage>
        <taxon>Bacteria</taxon>
        <taxon>Bacillati</taxon>
        <taxon>Bacillota</taxon>
        <taxon>Bacilli</taxon>
        <taxon>Bacillales</taxon>
        <taxon>Bacillaceae</taxon>
        <taxon>Halobacillus</taxon>
    </lineage>
</organism>
<sequence>MTNYPYPMLERPERIWTKPTDQLRDLKVHEWVEYIGEGPINWEEYDVTILGAPLSKSSISTSAASENPEAMRQAWKSFGTYNLDEDIDLAALKVLDLGNVREHVTDIQWTQQQIREAMAAIRTYHPHTLPITLGGDHSITAKLLEGWKQVHTEETIGLLQLDTHFDLRDLTDIGPANGTPVRSLVESGNVKGEHVHTIGLHGFFNAKALKDYADAKGIHYTTMKQARSEGIGNVIRNSLEILGREVDTIYLTVDMDVLDITHNPGAPAATPGGMFTHELFESVQIAGAHPKVKAMDIVCLDPRKDIGEFGIKSAVHVMLSFLTGYCLRQNKK</sequence>
<protein>
    <submittedName>
        <fullName evidence="6">Agmatinase family protein</fullName>
    </submittedName>
</protein>
<evidence type="ECO:0000256" key="5">
    <source>
        <dbReference type="PROSITE-ProRule" id="PRU00742"/>
    </source>
</evidence>
<dbReference type="PANTHER" id="PTHR11358:SF35">
    <property type="entry name" value="FORMIMIDOYLGLUTAMASE"/>
    <property type="match status" value="1"/>
</dbReference>
<dbReference type="EMBL" id="JBHTBY010000017">
    <property type="protein sequence ID" value="MFC7322611.1"/>
    <property type="molecule type" value="Genomic_DNA"/>
</dbReference>
<dbReference type="Pfam" id="PF00491">
    <property type="entry name" value="Arginase"/>
    <property type="match status" value="1"/>
</dbReference>
<evidence type="ECO:0000256" key="2">
    <source>
        <dbReference type="ARBA" id="ARBA00022801"/>
    </source>
</evidence>
<dbReference type="SUPFAM" id="SSF52768">
    <property type="entry name" value="Arginase/deacetylase"/>
    <property type="match status" value="1"/>
</dbReference>
<dbReference type="CDD" id="cd09990">
    <property type="entry name" value="Agmatinase-like"/>
    <property type="match status" value="1"/>
</dbReference>
<reference evidence="7" key="1">
    <citation type="journal article" date="2019" name="Int. J. Syst. Evol. Microbiol.">
        <title>The Global Catalogue of Microorganisms (GCM) 10K type strain sequencing project: providing services to taxonomists for standard genome sequencing and annotation.</title>
        <authorList>
            <consortium name="The Broad Institute Genomics Platform"/>
            <consortium name="The Broad Institute Genome Sequencing Center for Infectious Disease"/>
            <person name="Wu L."/>
            <person name="Ma J."/>
        </authorList>
    </citation>
    <scope>NUCLEOTIDE SEQUENCE [LARGE SCALE GENOMIC DNA]</scope>
    <source>
        <strain evidence="7">CCUG 73951</strain>
    </source>
</reference>